<dbReference type="Pfam" id="PF08401">
    <property type="entry name" value="ArdcN"/>
    <property type="match status" value="1"/>
</dbReference>
<sequence>MDLSTLIGKQQEPQPQQEPPRLSKEEYAAMRKAEREELQARVDAQAQEVFRDDASMKGFLNFMAQCTPQSTRNLLILYEQDPTITHPRTFDKWKETGRSLRSGVTGYAFYADQEYEREDGTKGSGFTITKAFDISQTRGQQPLPSQQRLPEEIIAAMVEQSPVPLAISDQLPQGVQAQYVPKQRTIYVRNGMDETATICAIAREQAHAGFDTVGSGYYRQAYAPQAYCAAYVVAQKLGLDTSAFHFDKVCQTCAGMEVQEKKGFISDVKRAAYAINRDMQRSFREMEQTIRPDEFSVESPKPVKTPKAKEDKEKEAAR</sequence>
<dbReference type="Proteomes" id="UP000220611">
    <property type="component" value="Unassembled WGS sequence"/>
</dbReference>
<dbReference type="GO" id="GO:0003697">
    <property type="term" value="F:single-stranded DNA binding"/>
    <property type="evidence" value="ECO:0007669"/>
    <property type="project" value="InterPro"/>
</dbReference>
<evidence type="ECO:0000313" key="4">
    <source>
        <dbReference type="Proteomes" id="UP000220611"/>
    </source>
</evidence>
<keyword evidence="4" id="KW-1185">Reference proteome</keyword>
<evidence type="ECO:0000259" key="2">
    <source>
        <dbReference type="Pfam" id="PF08401"/>
    </source>
</evidence>
<name>A0A855A6B9_9FIRM</name>
<dbReference type="EMBL" id="NOXF01000004">
    <property type="protein sequence ID" value="PEQ24723.1"/>
    <property type="molecule type" value="Genomic_DNA"/>
</dbReference>
<gene>
    <name evidence="3" type="ORF">CH238_07110</name>
</gene>
<reference evidence="3 4" key="1">
    <citation type="submission" date="2017-07" db="EMBL/GenBank/DDBJ databases">
        <title>Prevalence of linear plasmids in Cutibacterium (Propionibacterium) acnes isolates obtained from prostatic tissue.</title>
        <authorList>
            <person name="Davidsson S."/>
            <person name="Carlsson J."/>
            <person name="Molling P."/>
            <person name="Andren O."/>
            <person name="Andersson S.-O."/>
            <person name="Brzuszkiewicz E."/>
            <person name="Poehlein A."/>
            <person name="Al-Zeer M."/>
            <person name="Brinkmann V."/>
            <person name="Scavenius C."/>
            <person name="Nazipi S."/>
            <person name="Soderquist B."/>
            <person name="Bruggemann H."/>
        </authorList>
    </citation>
    <scope>NUCLEOTIDE SEQUENCE [LARGE SCALE GENOMIC DNA]</scope>
    <source>
        <strain evidence="3 4">DSM 753</strain>
    </source>
</reference>
<comment type="caution">
    <text evidence="3">The sequence shown here is derived from an EMBL/GenBank/DDBJ whole genome shotgun (WGS) entry which is preliminary data.</text>
</comment>
<dbReference type="OrthoDB" id="9803716at2"/>
<dbReference type="AlphaFoldDB" id="A0A855A6B9"/>
<protein>
    <recommendedName>
        <fullName evidence="2">N-terminal domain-containing protein</fullName>
    </recommendedName>
</protein>
<evidence type="ECO:0000313" key="3">
    <source>
        <dbReference type="EMBL" id="PEQ24723.1"/>
    </source>
</evidence>
<dbReference type="InterPro" id="IPR013610">
    <property type="entry name" value="ArdC_N"/>
</dbReference>
<feature type="region of interest" description="Disordered" evidence="1">
    <location>
        <begin position="1"/>
        <end position="23"/>
    </location>
</feature>
<organism evidence="3 4">
    <name type="scientific">[Clostridium] leptum DSM 753</name>
    <dbReference type="NCBI Taxonomy" id="428125"/>
    <lineage>
        <taxon>Bacteria</taxon>
        <taxon>Bacillati</taxon>
        <taxon>Bacillota</taxon>
        <taxon>Clostridia</taxon>
        <taxon>Eubacteriales</taxon>
        <taxon>Oscillospiraceae</taxon>
        <taxon>Oscillospiraceae incertae sedis</taxon>
    </lineage>
</organism>
<feature type="region of interest" description="Disordered" evidence="1">
    <location>
        <begin position="285"/>
        <end position="318"/>
    </location>
</feature>
<evidence type="ECO:0000256" key="1">
    <source>
        <dbReference type="SAM" id="MobiDB-lite"/>
    </source>
</evidence>
<feature type="compositionally biased region" description="Basic and acidic residues" evidence="1">
    <location>
        <begin position="307"/>
        <end position="318"/>
    </location>
</feature>
<accession>A0A855A6B9</accession>
<feature type="compositionally biased region" description="Basic and acidic residues" evidence="1">
    <location>
        <begin position="285"/>
        <end position="294"/>
    </location>
</feature>
<feature type="domain" description="N-terminal" evidence="2">
    <location>
        <begin position="47"/>
        <end position="122"/>
    </location>
</feature>
<proteinExistence type="predicted"/>